<evidence type="ECO:0000313" key="10">
    <source>
        <dbReference type="Proteomes" id="UP000244880"/>
    </source>
</evidence>
<feature type="transmembrane region" description="Helical" evidence="7">
    <location>
        <begin position="57"/>
        <end position="75"/>
    </location>
</feature>
<organism evidence="9 10">
    <name type="scientific">Ascidiaceihabitans donghaensis</name>
    <dbReference type="NCBI Taxonomy" id="1510460"/>
    <lineage>
        <taxon>Bacteria</taxon>
        <taxon>Pseudomonadati</taxon>
        <taxon>Pseudomonadota</taxon>
        <taxon>Alphaproteobacteria</taxon>
        <taxon>Rhodobacterales</taxon>
        <taxon>Paracoccaceae</taxon>
        <taxon>Ascidiaceihabitans</taxon>
    </lineage>
</organism>
<comment type="similarity">
    <text evidence="7">Belongs to the TRAP transporter large permease family.</text>
</comment>
<evidence type="ECO:0000313" key="9">
    <source>
        <dbReference type="EMBL" id="SPH21057.1"/>
    </source>
</evidence>
<dbReference type="InterPro" id="IPR010656">
    <property type="entry name" value="DctM"/>
</dbReference>
<keyword evidence="10" id="KW-1185">Reference proteome</keyword>
<comment type="function">
    <text evidence="7">Part of the tripartite ATP-independent periplasmic (TRAP) transport system.</text>
</comment>
<keyword evidence="4 7" id="KW-0812">Transmembrane</keyword>
<feature type="transmembrane region" description="Helical" evidence="7">
    <location>
        <begin position="217"/>
        <end position="241"/>
    </location>
</feature>
<evidence type="ECO:0000256" key="4">
    <source>
        <dbReference type="ARBA" id="ARBA00022692"/>
    </source>
</evidence>
<dbReference type="AlphaFoldDB" id="A0A2R8BD98"/>
<feature type="domain" description="TRAP C4-dicarboxylate transport system permease DctM subunit" evidence="8">
    <location>
        <begin position="14"/>
        <end position="422"/>
    </location>
</feature>
<dbReference type="GO" id="GO:0022857">
    <property type="term" value="F:transmembrane transporter activity"/>
    <property type="evidence" value="ECO:0007669"/>
    <property type="project" value="UniProtKB-UniRule"/>
</dbReference>
<feature type="transmembrane region" description="Helical" evidence="7">
    <location>
        <begin position="277"/>
        <end position="301"/>
    </location>
</feature>
<keyword evidence="5 7" id="KW-1133">Transmembrane helix</keyword>
<comment type="caution">
    <text evidence="7">Lacks conserved residue(s) required for the propagation of feature annotation.</text>
</comment>
<evidence type="ECO:0000256" key="7">
    <source>
        <dbReference type="RuleBase" id="RU369079"/>
    </source>
</evidence>
<reference evidence="9 10" key="1">
    <citation type="submission" date="2018-03" db="EMBL/GenBank/DDBJ databases">
        <authorList>
            <person name="Keele B.F."/>
        </authorList>
    </citation>
    <scope>NUCLEOTIDE SEQUENCE [LARGE SCALE GENOMIC DNA]</scope>
    <source>
        <strain evidence="9 10">CECT 8599</strain>
    </source>
</reference>
<feature type="transmembrane region" description="Helical" evidence="7">
    <location>
        <begin position="141"/>
        <end position="165"/>
    </location>
</feature>
<dbReference type="PIRSF" id="PIRSF006066">
    <property type="entry name" value="HI0050"/>
    <property type="match status" value="1"/>
</dbReference>
<evidence type="ECO:0000256" key="6">
    <source>
        <dbReference type="ARBA" id="ARBA00023136"/>
    </source>
</evidence>
<dbReference type="PANTHER" id="PTHR33362:SF2">
    <property type="entry name" value="TRAP TRANSPORTER LARGE PERMEASE PROTEIN"/>
    <property type="match status" value="1"/>
</dbReference>
<dbReference type="GO" id="GO:0005886">
    <property type="term" value="C:plasma membrane"/>
    <property type="evidence" value="ECO:0007669"/>
    <property type="project" value="UniProtKB-SubCell"/>
</dbReference>
<dbReference type="Pfam" id="PF06808">
    <property type="entry name" value="DctM"/>
    <property type="match status" value="1"/>
</dbReference>
<keyword evidence="7" id="KW-0813">Transport</keyword>
<feature type="transmembrane region" description="Helical" evidence="7">
    <location>
        <begin position="12"/>
        <end position="37"/>
    </location>
</feature>
<dbReference type="InterPro" id="IPR004681">
    <property type="entry name" value="TRAP_DctM"/>
</dbReference>
<dbReference type="EMBL" id="OMOR01000001">
    <property type="protein sequence ID" value="SPH21057.1"/>
    <property type="molecule type" value="Genomic_DNA"/>
</dbReference>
<evidence type="ECO:0000259" key="8">
    <source>
        <dbReference type="Pfam" id="PF06808"/>
    </source>
</evidence>
<proteinExistence type="inferred from homology"/>
<feature type="transmembrane region" description="Helical" evidence="7">
    <location>
        <begin position="361"/>
        <end position="390"/>
    </location>
</feature>
<dbReference type="RefSeq" id="WP_108828183.1">
    <property type="nucleotide sequence ID" value="NZ_OMOR01000001.1"/>
</dbReference>
<gene>
    <name evidence="9" type="primary">siaT_2</name>
    <name evidence="9" type="ORF">ASD8599_01798</name>
</gene>
<comment type="subcellular location">
    <subcellularLocation>
        <location evidence="1 7">Cell inner membrane</location>
        <topology evidence="1 7">Multi-pass membrane protein</topology>
    </subcellularLocation>
</comment>
<evidence type="ECO:0000256" key="3">
    <source>
        <dbReference type="ARBA" id="ARBA00022519"/>
    </source>
</evidence>
<feature type="transmembrane region" description="Helical" evidence="7">
    <location>
        <begin position="171"/>
        <end position="196"/>
    </location>
</feature>
<evidence type="ECO:0000256" key="2">
    <source>
        <dbReference type="ARBA" id="ARBA00022475"/>
    </source>
</evidence>
<name>A0A2R8BD98_9RHOB</name>
<sequence>MILDTGTAATILIAGFLALIFIRIPVAFALGLSTIPVVLLELRLTPFIVLDRMFQSYNSFILLAVPFFLLAANLMNSGKVTDRLIELARVLTGWMPGGLGHVNVAVSMLFAGISGSSTADAAGIGKILIPAMQKEGYDTRFAVAITACSSVMGVIIPPSILMIVWGGVMQVSVGALFLGGAIPGLMIGLALMATVYGFAKARNYPVTASPNWAEFWAALKGAALALLTPVFVIGGIVGGLVTPTESAIIAAGYALILGMLVYKTVTPKDLGGILYDTARFAAISLFAIGTASAFGWLLSFYNAPRLIVSVLTAWEFGPFGTALLIAALFLVFGLFIDAIPTIIILGTVLMPVAQAGGIDPIAFAIIGIVSLAFGLVTPPYGLCLLISAAIGGLNVVQVLREVVFILAPMLIILILLAAFPEIILWLPKTIMPGAFR</sequence>
<dbReference type="OrthoDB" id="9790209at2"/>
<evidence type="ECO:0000256" key="1">
    <source>
        <dbReference type="ARBA" id="ARBA00004429"/>
    </source>
</evidence>
<dbReference type="Proteomes" id="UP000244880">
    <property type="component" value="Unassembled WGS sequence"/>
</dbReference>
<feature type="transmembrane region" description="Helical" evidence="7">
    <location>
        <begin position="247"/>
        <end position="265"/>
    </location>
</feature>
<keyword evidence="6 7" id="KW-0472">Membrane</keyword>
<feature type="transmembrane region" description="Helical" evidence="7">
    <location>
        <begin position="402"/>
        <end position="426"/>
    </location>
</feature>
<protein>
    <recommendedName>
        <fullName evidence="7">TRAP transporter large permease protein</fullName>
    </recommendedName>
</protein>
<keyword evidence="3 7" id="KW-0997">Cell inner membrane</keyword>
<dbReference type="NCBIfam" id="TIGR00786">
    <property type="entry name" value="dctM"/>
    <property type="match status" value="1"/>
</dbReference>
<accession>A0A2R8BD98</accession>
<keyword evidence="2" id="KW-1003">Cell membrane</keyword>
<evidence type="ECO:0000256" key="5">
    <source>
        <dbReference type="ARBA" id="ARBA00022989"/>
    </source>
</evidence>
<feature type="transmembrane region" description="Helical" evidence="7">
    <location>
        <begin position="321"/>
        <end position="349"/>
    </location>
</feature>
<dbReference type="PANTHER" id="PTHR33362">
    <property type="entry name" value="SIALIC ACID TRAP TRANSPORTER PERMEASE PROTEIN SIAT-RELATED"/>
    <property type="match status" value="1"/>
</dbReference>
<comment type="subunit">
    <text evidence="7">The complex comprises the extracytoplasmic solute receptor protein and the two transmembrane proteins.</text>
</comment>